<evidence type="ECO:0000259" key="7">
    <source>
        <dbReference type="Pfam" id="PF09335"/>
    </source>
</evidence>
<dbReference type="Proteomes" id="UP000009080">
    <property type="component" value="Chromosome"/>
</dbReference>
<evidence type="ECO:0000256" key="3">
    <source>
        <dbReference type="ARBA" id="ARBA00022692"/>
    </source>
</evidence>
<evidence type="ECO:0000313" key="9">
    <source>
        <dbReference type="Proteomes" id="UP000009080"/>
    </source>
</evidence>
<keyword evidence="5 6" id="KW-0472">Membrane</keyword>
<evidence type="ECO:0000256" key="5">
    <source>
        <dbReference type="ARBA" id="ARBA00023136"/>
    </source>
</evidence>
<feature type="transmembrane region" description="Helical" evidence="6">
    <location>
        <begin position="50"/>
        <end position="70"/>
    </location>
</feature>
<dbReference type="InterPro" id="IPR051311">
    <property type="entry name" value="DedA_domain"/>
</dbReference>
<proteinExistence type="predicted"/>
<accession>C5BR61</accession>
<keyword evidence="4 6" id="KW-1133">Transmembrane helix</keyword>
<dbReference type="EMBL" id="CP001614">
    <property type="protein sequence ID" value="ACR14190.1"/>
    <property type="molecule type" value="Genomic_DNA"/>
</dbReference>
<sequence length="199" mass="22276">MALTVEQLITTTAGNPWLLAAGVILLAWLWEDAAVVTAALLSLDNRLPLGMAFVAGLVGIGTGDFALYILGRFAHRWPRLTRRLLSSKRAVAMKQRFHQRTLSNIFLVRFIPGLRTVCYTFCGVWRIPLRRFLASIVTAGALWVLMIFAVVHLFGMSAFVRESPWKWTLIGFALALLLANNWLIPKWVERKNKAAANDG</sequence>
<feature type="domain" description="VTT" evidence="7">
    <location>
        <begin position="42"/>
        <end position="151"/>
    </location>
</feature>
<evidence type="ECO:0000256" key="4">
    <source>
        <dbReference type="ARBA" id="ARBA00022989"/>
    </source>
</evidence>
<evidence type="ECO:0000256" key="1">
    <source>
        <dbReference type="ARBA" id="ARBA00004651"/>
    </source>
</evidence>
<feature type="transmembrane region" description="Helical" evidence="6">
    <location>
        <begin position="167"/>
        <end position="184"/>
    </location>
</feature>
<protein>
    <recommendedName>
        <fullName evidence="7">VTT domain-containing protein</fullName>
    </recommendedName>
</protein>
<dbReference type="RefSeq" id="WP_015820306.1">
    <property type="nucleotide sequence ID" value="NC_012997.1"/>
</dbReference>
<name>C5BR61_TERTT</name>
<organism evidence="8 9">
    <name type="scientific">Teredinibacter turnerae (strain ATCC 39867 / T7901)</name>
    <dbReference type="NCBI Taxonomy" id="377629"/>
    <lineage>
        <taxon>Bacteria</taxon>
        <taxon>Pseudomonadati</taxon>
        <taxon>Pseudomonadota</taxon>
        <taxon>Gammaproteobacteria</taxon>
        <taxon>Cellvibrionales</taxon>
        <taxon>Cellvibrionaceae</taxon>
        <taxon>Teredinibacter</taxon>
    </lineage>
</organism>
<dbReference type="Pfam" id="PF09335">
    <property type="entry name" value="VTT_dom"/>
    <property type="match status" value="1"/>
</dbReference>
<dbReference type="PANTHER" id="PTHR42709">
    <property type="entry name" value="ALKALINE PHOSPHATASE LIKE PROTEIN"/>
    <property type="match status" value="1"/>
</dbReference>
<dbReference type="InterPro" id="IPR032816">
    <property type="entry name" value="VTT_dom"/>
</dbReference>
<comment type="subcellular location">
    <subcellularLocation>
        <location evidence="1">Cell membrane</location>
        <topology evidence="1">Multi-pass membrane protein</topology>
    </subcellularLocation>
</comment>
<dbReference type="STRING" id="377629.TERTU_1147"/>
<dbReference type="PANTHER" id="PTHR42709:SF6">
    <property type="entry name" value="UNDECAPRENYL PHOSPHATE TRANSPORTER A"/>
    <property type="match status" value="1"/>
</dbReference>
<dbReference type="eggNOG" id="COG0586">
    <property type="taxonomic scope" value="Bacteria"/>
</dbReference>
<evidence type="ECO:0000313" key="8">
    <source>
        <dbReference type="EMBL" id="ACR14190.1"/>
    </source>
</evidence>
<dbReference type="GO" id="GO:0005886">
    <property type="term" value="C:plasma membrane"/>
    <property type="evidence" value="ECO:0007669"/>
    <property type="project" value="UniProtKB-SubCell"/>
</dbReference>
<keyword evidence="2" id="KW-1003">Cell membrane</keyword>
<evidence type="ECO:0000256" key="6">
    <source>
        <dbReference type="SAM" id="Phobius"/>
    </source>
</evidence>
<dbReference type="OrthoDB" id="5703869at2"/>
<keyword evidence="9" id="KW-1185">Reference proteome</keyword>
<gene>
    <name evidence="8" type="ordered locus">TERTU_1147</name>
</gene>
<evidence type="ECO:0000256" key="2">
    <source>
        <dbReference type="ARBA" id="ARBA00022475"/>
    </source>
</evidence>
<dbReference type="AlphaFoldDB" id="C5BR61"/>
<feature type="transmembrane region" description="Helical" evidence="6">
    <location>
        <begin position="12"/>
        <end position="30"/>
    </location>
</feature>
<reference evidence="8 9" key="1">
    <citation type="journal article" date="2009" name="PLoS ONE">
        <title>The complete genome of Teredinibacter turnerae T7901: an intracellular endosymbiont of marine wood-boring bivalves (shipworms).</title>
        <authorList>
            <person name="Yang J.C."/>
            <person name="Madupu R."/>
            <person name="Durkin A.S."/>
            <person name="Ekborg N.A."/>
            <person name="Pedamallu C.S."/>
            <person name="Hostetler J.B."/>
            <person name="Radune D."/>
            <person name="Toms B.S."/>
            <person name="Henrissat B."/>
            <person name="Coutinho P.M."/>
            <person name="Schwarz S."/>
            <person name="Field L."/>
            <person name="Trindade-Silva A.E."/>
            <person name="Soares C.A.G."/>
            <person name="Elshahawi S."/>
            <person name="Hanora A."/>
            <person name="Schmidt E.W."/>
            <person name="Haygood M.G."/>
            <person name="Posfai J."/>
            <person name="Benner J."/>
            <person name="Madinger C."/>
            <person name="Nove J."/>
            <person name="Anton B."/>
            <person name="Chaudhary K."/>
            <person name="Foster J."/>
            <person name="Holman A."/>
            <person name="Kumar S."/>
            <person name="Lessard P.A."/>
            <person name="Luyten Y.A."/>
            <person name="Slatko B."/>
            <person name="Wood N."/>
            <person name="Wu B."/>
            <person name="Teplitski M."/>
            <person name="Mougous J.D."/>
            <person name="Ward N."/>
            <person name="Eisen J.A."/>
            <person name="Badger J.H."/>
            <person name="Distel D.L."/>
        </authorList>
    </citation>
    <scope>NUCLEOTIDE SEQUENCE [LARGE SCALE GENOMIC DNA]</scope>
    <source>
        <strain evidence="9">ATCC 39867 / T7901</strain>
    </source>
</reference>
<feature type="transmembrane region" description="Helical" evidence="6">
    <location>
        <begin position="132"/>
        <end position="155"/>
    </location>
</feature>
<dbReference type="HOGENOM" id="CLU_106288_0_0_6"/>
<dbReference type="KEGG" id="ttu:TERTU_1147"/>
<keyword evidence="3 6" id="KW-0812">Transmembrane</keyword>